<keyword evidence="1" id="KW-0808">Transferase</keyword>
<dbReference type="GO" id="GO:0016740">
    <property type="term" value="F:transferase activity"/>
    <property type="evidence" value="ECO:0007669"/>
    <property type="project" value="UniProtKB-KW"/>
</dbReference>
<dbReference type="Proteomes" id="UP000184211">
    <property type="component" value="Unassembled WGS sequence"/>
</dbReference>
<gene>
    <name evidence="1" type="ORF">SAMN04488044_0112</name>
</gene>
<name>A0A1M5WFK7_9RHOB</name>
<evidence type="ECO:0000313" key="2">
    <source>
        <dbReference type="Proteomes" id="UP000184211"/>
    </source>
</evidence>
<dbReference type="OrthoDB" id="565316at2"/>
<protein>
    <submittedName>
        <fullName evidence="1">Glycosyl transferase family 2</fullName>
    </submittedName>
</protein>
<keyword evidence="2" id="KW-1185">Reference proteome</keyword>
<dbReference type="Gene3D" id="3.90.550.10">
    <property type="entry name" value="Spore Coat Polysaccharide Biosynthesis Protein SpsA, Chain A"/>
    <property type="match status" value="1"/>
</dbReference>
<dbReference type="SUPFAM" id="SSF53448">
    <property type="entry name" value="Nucleotide-diphospho-sugar transferases"/>
    <property type="match status" value="1"/>
</dbReference>
<proteinExistence type="predicted"/>
<dbReference type="AlphaFoldDB" id="A0A1M5WFK7"/>
<reference evidence="2" key="1">
    <citation type="submission" date="2016-11" db="EMBL/GenBank/DDBJ databases">
        <authorList>
            <person name="Varghese N."/>
            <person name="Submissions S."/>
        </authorList>
    </citation>
    <scope>NUCLEOTIDE SEQUENCE [LARGE SCALE GENOMIC DNA]</scope>
    <source>
        <strain evidence="2">DSM 28223</strain>
    </source>
</reference>
<organism evidence="1 2">
    <name type="scientific">Cognatishimia maritima</name>
    <dbReference type="NCBI Taxonomy" id="870908"/>
    <lineage>
        <taxon>Bacteria</taxon>
        <taxon>Pseudomonadati</taxon>
        <taxon>Pseudomonadota</taxon>
        <taxon>Alphaproteobacteria</taxon>
        <taxon>Rhodobacterales</taxon>
        <taxon>Paracoccaceae</taxon>
        <taxon>Cognatishimia</taxon>
    </lineage>
</organism>
<sequence length="288" mass="32929">MTLVMTLLVRDEIDIIQQNLDFHFSQGIDHIVVIDNGSVDGTRDILADYAREAPVTVLDEPEQNYNQSLWMSNAAFLARDTLGATWVLNNDADEFWLSRTGDLKDQLAGQTADGLKCERYNMLFAYDQARPPTRWSERALYRVTTPQAVPVSELPLLTPLPCPYFYRKLPPKILCQTRGLQEITQGNHNARYAHKAAVVPSDIQIYHYPVRSEQQMQSKVENGGASYAANADFPMNMGWHWRRWYQMLHSRGIEAVMQDALPSQAQLQQDIAESRVTLDRTMIELLRS</sequence>
<dbReference type="InterPro" id="IPR029044">
    <property type="entry name" value="Nucleotide-diphossugar_trans"/>
</dbReference>
<accession>A0A1M5WFK7</accession>
<dbReference type="RefSeq" id="WP_072794300.1">
    <property type="nucleotide sequence ID" value="NZ_FQWM01000011.1"/>
</dbReference>
<evidence type="ECO:0000313" key="1">
    <source>
        <dbReference type="EMBL" id="SHH86281.1"/>
    </source>
</evidence>
<dbReference type="STRING" id="870908.SAMN04488044_0112"/>
<dbReference type="Pfam" id="PF13704">
    <property type="entry name" value="Glyco_tranf_2_4"/>
    <property type="match status" value="1"/>
</dbReference>
<dbReference type="EMBL" id="FQWM01000011">
    <property type="protein sequence ID" value="SHH86281.1"/>
    <property type="molecule type" value="Genomic_DNA"/>
</dbReference>